<dbReference type="AlphaFoldDB" id="A0A922CIL6"/>
<organism evidence="7 8">
    <name type="scientific">Manduca sexta</name>
    <name type="common">Tobacco hawkmoth</name>
    <name type="synonym">Tobacco hornworm</name>
    <dbReference type="NCBI Taxonomy" id="7130"/>
    <lineage>
        <taxon>Eukaryota</taxon>
        <taxon>Metazoa</taxon>
        <taxon>Ecdysozoa</taxon>
        <taxon>Arthropoda</taxon>
        <taxon>Hexapoda</taxon>
        <taxon>Insecta</taxon>
        <taxon>Pterygota</taxon>
        <taxon>Neoptera</taxon>
        <taxon>Endopterygota</taxon>
        <taxon>Lepidoptera</taxon>
        <taxon>Glossata</taxon>
        <taxon>Ditrysia</taxon>
        <taxon>Bombycoidea</taxon>
        <taxon>Sphingidae</taxon>
        <taxon>Sphinginae</taxon>
        <taxon>Sphingini</taxon>
        <taxon>Manduca</taxon>
    </lineage>
</organism>
<evidence type="ECO:0000256" key="5">
    <source>
        <dbReference type="SAM" id="SignalP"/>
    </source>
</evidence>
<dbReference type="GO" id="GO:0005576">
    <property type="term" value="C:extracellular region"/>
    <property type="evidence" value="ECO:0007669"/>
    <property type="project" value="TreeGrafter"/>
</dbReference>
<keyword evidence="2 3" id="KW-0326">Glycosidase</keyword>
<dbReference type="PANTHER" id="PTHR11177:SF403">
    <property type="entry name" value="CHITINASE 2-RELATED"/>
    <property type="match status" value="1"/>
</dbReference>
<dbReference type="InterPro" id="IPR011583">
    <property type="entry name" value="Chitinase_II/V-like_cat"/>
</dbReference>
<keyword evidence="5" id="KW-0732">Signal</keyword>
<feature type="chain" id="PRO_5036864216" description="GH18 domain-containing protein" evidence="5">
    <location>
        <begin position="20"/>
        <end position="453"/>
    </location>
</feature>
<reference evidence="7" key="1">
    <citation type="journal article" date="2016" name="Insect Biochem. Mol. Biol.">
        <title>Multifaceted biological insights from a draft genome sequence of the tobacco hornworm moth, Manduca sexta.</title>
        <authorList>
            <person name="Kanost M.R."/>
            <person name="Arrese E.L."/>
            <person name="Cao X."/>
            <person name="Chen Y.R."/>
            <person name="Chellapilla S."/>
            <person name="Goldsmith M.R."/>
            <person name="Grosse-Wilde E."/>
            <person name="Heckel D.G."/>
            <person name="Herndon N."/>
            <person name="Jiang H."/>
            <person name="Papanicolaou A."/>
            <person name="Qu J."/>
            <person name="Soulages J.L."/>
            <person name="Vogel H."/>
            <person name="Walters J."/>
            <person name="Waterhouse R.M."/>
            <person name="Ahn S.J."/>
            <person name="Almeida F.C."/>
            <person name="An C."/>
            <person name="Aqrawi P."/>
            <person name="Bretschneider A."/>
            <person name="Bryant W.B."/>
            <person name="Bucks S."/>
            <person name="Chao H."/>
            <person name="Chevignon G."/>
            <person name="Christen J.M."/>
            <person name="Clarke D.F."/>
            <person name="Dittmer N.T."/>
            <person name="Ferguson L.C.F."/>
            <person name="Garavelou S."/>
            <person name="Gordon K.H.J."/>
            <person name="Gunaratna R.T."/>
            <person name="Han Y."/>
            <person name="Hauser F."/>
            <person name="He Y."/>
            <person name="Heidel-Fischer H."/>
            <person name="Hirsh A."/>
            <person name="Hu Y."/>
            <person name="Jiang H."/>
            <person name="Kalra D."/>
            <person name="Klinner C."/>
            <person name="Konig C."/>
            <person name="Kovar C."/>
            <person name="Kroll A.R."/>
            <person name="Kuwar S.S."/>
            <person name="Lee S.L."/>
            <person name="Lehman R."/>
            <person name="Li K."/>
            <person name="Li Z."/>
            <person name="Liang H."/>
            <person name="Lovelace S."/>
            <person name="Lu Z."/>
            <person name="Mansfield J.H."/>
            <person name="McCulloch K.J."/>
            <person name="Mathew T."/>
            <person name="Morton B."/>
            <person name="Muzny D.M."/>
            <person name="Neunemann D."/>
            <person name="Ongeri F."/>
            <person name="Pauchet Y."/>
            <person name="Pu L.L."/>
            <person name="Pyrousis I."/>
            <person name="Rao X.J."/>
            <person name="Redding A."/>
            <person name="Roesel C."/>
            <person name="Sanchez-Gracia A."/>
            <person name="Schaack S."/>
            <person name="Shukla A."/>
            <person name="Tetreau G."/>
            <person name="Wang Y."/>
            <person name="Xiong G.H."/>
            <person name="Traut W."/>
            <person name="Walsh T.K."/>
            <person name="Worley K.C."/>
            <person name="Wu D."/>
            <person name="Wu W."/>
            <person name="Wu Y.Q."/>
            <person name="Zhang X."/>
            <person name="Zou Z."/>
            <person name="Zucker H."/>
            <person name="Briscoe A.D."/>
            <person name="Burmester T."/>
            <person name="Clem R.J."/>
            <person name="Feyereisen R."/>
            <person name="Grimmelikhuijzen C.J.P."/>
            <person name="Hamodrakas S.J."/>
            <person name="Hansson B.S."/>
            <person name="Huguet E."/>
            <person name="Jermiin L.S."/>
            <person name="Lan Q."/>
            <person name="Lehman H.K."/>
            <person name="Lorenzen M."/>
            <person name="Merzendorfer H."/>
            <person name="Michalopoulos I."/>
            <person name="Morton D.B."/>
            <person name="Muthukrishnan S."/>
            <person name="Oakeshott J.G."/>
            <person name="Palmer W."/>
            <person name="Park Y."/>
            <person name="Passarelli A.L."/>
            <person name="Rozas J."/>
            <person name="Schwartz L.M."/>
            <person name="Smith W."/>
            <person name="Southgate A."/>
            <person name="Vilcinskas A."/>
            <person name="Vogt R."/>
            <person name="Wang P."/>
            <person name="Werren J."/>
            <person name="Yu X.Q."/>
            <person name="Zhou J.J."/>
            <person name="Brown S.J."/>
            <person name="Scherer S.E."/>
            <person name="Richards S."/>
            <person name="Blissard G.W."/>
        </authorList>
    </citation>
    <scope>NUCLEOTIDE SEQUENCE</scope>
</reference>
<evidence type="ECO:0000256" key="1">
    <source>
        <dbReference type="ARBA" id="ARBA00022801"/>
    </source>
</evidence>
<dbReference type="InterPro" id="IPR001223">
    <property type="entry name" value="Glyco_hydro18_cat"/>
</dbReference>
<dbReference type="InterPro" id="IPR001579">
    <property type="entry name" value="Glyco_hydro_18_chit_AS"/>
</dbReference>
<name>A0A922CIL6_MANSE</name>
<evidence type="ECO:0000313" key="8">
    <source>
        <dbReference type="Proteomes" id="UP000791440"/>
    </source>
</evidence>
<dbReference type="Proteomes" id="UP000791440">
    <property type="component" value="Unassembled WGS sequence"/>
</dbReference>
<dbReference type="EMBL" id="JH668342">
    <property type="protein sequence ID" value="KAG6447259.1"/>
    <property type="molecule type" value="Genomic_DNA"/>
</dbReference>
<feature type="domain" description="GH18" evidence="6">
    <location>
        <begin position="29"/>
        <end position="320"/>
    </location>
</feature>
<evidence type="ECO:0000256" key="2">
    <source>
        <dbReference type="ARBA" id="ARBA00023295"/>
    </source>
</evidence>
<keyword evidence="8" id="KW-1185">Reference proteome</keyword>
<dbReference type="PANTHER" id="PTHR11177">
    <property type="entry name" value="CHITINASE"/>
    <property type="match status" value="1"/>
</dbReference>
<evidence type="ECO:0000256" key="4">
    <source>
        <dbReference type="RuleBase" id="RU004453"/>
    </source>
</evidence>
<comment type="similarity">
    <text evidence="4">Belongs to the glycosyl hydrolase 18 family.</text>
</comment>
<accession>A0A922CIL6</accession>
<dbReference type="PROSITE" id="PS51910">
    <property type="entry name" value="GH18_2"/>
    <property type="match status" value="1"/>
</dbReference>
<dbReference type="PROSITE" id="PS01095">
    <property type="entry name" value="GH18_1"/>
    <property type="match status" value="1"/>
</dbReference>
<feature type="signal peptide" evidence="5">
    <location>
        <begin position="1"/>
        <end position="19"/>
    </location>
</feature>
<reference evidence="7" key="2">
    <citation type="submission" date="2020-12" db="EMBL/GenBank/DDBJ databases">
        <authorList>
            <person name="Kanost M."/>
        </authorList>
    </citation>
    <scope>NUCLEOTIDE SEQUENCE</scope>
</reference>
<dbReference type="GO" id="GO:0006032">
    <property type="term" value="P:chitin catabolic process"/>
    <property type="evidence" value="ECO:0007669"/>
    <property type="project" value="TreeGrafter"/>
</dbReference>
<dbReference type="Pfam" id="PF00704">
    <property type="entry name" value="Glyco_hydro_18"/>
    <property type="match status" value="2"/>
</dbReference>
<evidence type="ECO:0000259" key="6">
    <source>
        <dbReference type="PROSITE" id="PS51910"/>
    </source>
</evidence>
<gene>
    <name evidence="7" type="ORF">O3G_MSEX004873</name>
</gene>
<keyword evidence="1 3" id="KW-0378">Hydrolase</keyword>
<protein>
    <recommendedName>
        <fullName evidence="6">GH18 domain-containing protein</fullName>
    </recommendedName>
</protein>
<dbReference type="GO" id="GO:0008061">
    <property type="term" value="F:chitin binding"/>
    <property type="evidence" value="ECO:0007669"/>
    <property type="project" value="InterPro"/>
</dbReference>
<sequence length="453" mass="50914">MVNTILLLSVALMAPILDARTLTGPTHNKVVVCYVATWANYRNATVKYEMKDFNPDLCTHLVYAFAALDPTNHTIKPHGYKTAVDMKRDYPHLKVTIAIGGWNEGSEKYSNMSSSPESRKRFIDSVVAFIDHYKFDGLDLDWEFPSKRGGRPEDKANFVALVKELKDAFESKQYLLTAALGAGKDTMDTAYDVAKLSRYLDLIHMMCYDYHGTWDGVVGANAPLRGTSEDDVLSLICMDLMNNTAWKKFWDEKSATPYLRDGDRVVVYDNQRSIALKVKMAVDYGLGGVMVWSIDTDDTKGVCAEELDALTDIYARFNKMLVDPLVTKAVKSLGSGNKNHNYKGQYYLIHNDKLELRLLTRGNTNYPLMEAINQAMVISLEEKRIMAEVERITNTNVIDKKDKRGDKPGAASILSSSAVTLLFCLFFIGKSIRLSFAFVVYDVTKEDIIETSP</sequence>
<dbReference type="GO" id="GO:0004568">
    <property type="term" value="F:chitinase activity"/>
    <property type="evidence" value="ECO:0007669"/>
    <property type="project" value="TreeGrafter"/>
</dbReference>
<evidence type="ECO:0000313" key="7">
    <source>
        <dbReference type="EMBL" id="KAG6447259.1"/>
    </source>
</evidence>
<proteinExistence type="inferred from homology"/>
<evidence type="ECO:0000256" key="3">
    <source>
        <dbReference type="RuleBase" id="RU000489"/>
    </source>
</evidence>
<dbReference type="GO" id="GO:0005975">
    <property type="term" value="P:carbohydrate metabolic process"/>
    <property type="evidence" value="ECO:0007669"/>
    <property type="project" value="InterPro"/>
</dbReference>
<comment type="caution">
    <text evidence="7">The sequence shown here is derived from an EMBL/GenBank/DDBJ whole genome shotgun (WGS) entry which is preliminary data.</text>
</comment>
<dbReference type="InterPro" id="IPR050314">
    <property type="entry name" value="Glycosyl_Hydrlase_18"/>
</dbReference>
<dbReference type="SMART" id="SM00636">
    <property type="entry name" value="Glyco_18"/>
    <property type="match status" value="1"/>
</dbReference>